<dbReference type="InterPro" id="IPR010621">
    <property type="entry name" value="DUF1214"/>
</dbReference>
<dbReference type="Gene3D" id="2.60.120.600">
    <property type="entry name" value="Domain of unknown function DUF1214, C-terminal domain"/>
    <property type="match status" value="1"/>
</dbReference>
<evidence type="ECO:0000313" key="5">
    <source>
        <dbReference type="Proteomes" id="UP000323917"/>
    </source>
</evidence>
<keyword evidence="1" id="KW-0732">Signal</keyword>
<gene>
    <name evidence="4" type="ORF">Pr1d_15580</name>
</gene>
<feature type="chain" id="PRO_5022924649" description="DUF1254 domain-containing protein" evidence="1">
    <location>
        <begin position="26"/>
        <end position="489"/>
    </location>
</feature>
<dbReference type="InterPro" id="IPR010679">
    <property type="entry name" value="DUF1254"/>
</dbReference>
<protein>
    <recommendedName>
        <fullName evidence="6">DUF1254 domain-containing protein</fullName>
    </recommendedName>
</protein>
<feature type="domain" description="DUF1254" evidence="3">
    <location>
        <begin position="91"/>
        <end position="216"/>
    </location>
</feature>
<feature type="domain" description="DUF1214" evidence="2">
    <location>
        <begin position="369"/>
        <end position="473"/>
    </location>
</feature>
<dbReference type="AlphaFoldDB" id="A0A5B9Q5F1"/>
<accession>A0A5B9Q5F1</accession>
<dbReference type="PANTHER" id="PTHR36509:SF3">
    <property type="entry name" value="SIGNAL PEPTIDE PROTEIN"/>
    <property type="match status" value="1"/>
</dbReference>
<dbReference type="Proteomes" id="UP000323917">
    <property type="component" value="Chromosome"/>
</dbReference>
<dbReference type="EMBL" id="CP042913">
    <property type="protein sequence ID" value="QEG34284.1"/>
    <property type="molecule type" value="Genomic_DNA"/>
</dbReference>
<dbReference type="Pfam" id="PF06742">
    <property type="entry name" value="DUF1214"/>
    <property type="match status" value="1"/>
</dbReference>
<dbReference type="InterPro" id="IPR037050">
    <property type="entry name" value="DUF1254_sf"/>
</dbReference>
<dbReference type="Pfam" id="PF06863">
    <property type="entry name" value="DUF1254"/>
    <property type="match status" value="1"/>
</dbReference>
<dbReference type="KEGG" id="bgok:Pr1d_15580"/>
<evidence type="ECO:0000313" key="4">
    <source>
        <dbReference type="EMBL" id="QEG34284.1"/>
    </source>
</evidence>
<dbReference type="Gene3D" id="2.60.40.1610">
    <property type="entry name" value="Domain of unknown function DUF1254"/>
    <property type="match status" value="1"/>
</dbReference>
<sequence precursor="true">MKSRHACIDALTLMMAIVVATTCCAQERPTDPIGGKPPVGAKPSFTNFATFQDQVLYQRAFEAVLWSVPMVNKLGLRRGTLAIGGGDNVVLAWSAGATPKFEALTPNNVSPYVLAMTDLRKGPVVLEIPAANDKAIMFGQIADHWYQTFVDIGPIGVDKGKGAKLLLTPPGYTDKVPAGYIEVKSVSFRPDMAIRSIPTPAGSPVDAEALGKQMKMYYLSELPNPAPTKFIDPLNMQWPTLARYDERWFEDIHNVISVEPSTRRDMVMMGMLKTIGIEKDKPYAPDEKTKAIYRKAVVDAYHYMQETFAEELPGEAWWADRKWRDIFFCDANKSFKWETADLVDYDMRAVRPWFSAIYFPAKVAEKPATMYIATMRDADGNLFEAGKTYSLTVPKDVPVKQFWSLTIYDRDTWAFIYSPQMLPGLSSRDTDKMTKNADGSVTLYFGPEGLETNWIPTSGKAPYAMFRFYGPEEAFYNKTFKLADVELVK</sequence>
<dbReference type="RefSeq" id="WP_210417914.1">
    <property type="nucleotide sequence ID" value="NZ_CP042913.1"/>
</dbReference>
<dbReference type="InterPro" id="IPR037049">
    <property type="entry name" value="DUF1214_C_sf"/>
</dbReference>
<keyword evidence="5" id="KW-1185">Reference proteome</keyword>
<evidence type="ECO:0000256" key="1">
    <source>
        <dbReference type="SAM" id="SignalP"/>
    </source>
</evidence>
<dbReference type="SUPFAM" id="SSF160935">
    <property type="entry name" value="VPA0735-like"/>
    <property type="match status" value="1"/>
</dbReference>
<dbReference type="Gene3D" id="1.10.3360.10">
    <property type="entry name" value="VPA0735-like domain"/>
    <property type="match status" value="1"/>
</dbReference>
<feature type="signal peptide" evidence="1">
    <location>
        <begin position="1"/>
        <end position="25"/>
    </location>
</feature>
<evidence type="ECO:0008006" key="6">
    <source>
        <dbReference type="Google" id="ProtNLM"/>
    </source>
</evidence>
<name>A0A5B9Q5F1_9BACT</name>
<evidence type="ECO:0000259" key="2">
    <source>
        <dbReference type="Pfam" id="PF06742"/>
    </source>
</evidence>
<dbReference type="PANTHER" id="PTHR36509">
    <property type="entry name" value="BLL3101 PROTEIN"/>
    <property type="match status" value="1"/>
</dbReference>
<evidence type="ECO:0000259" key="3">
    <source>
        <dbReference type="Pfam" id="PF06863"/>
    </source>
</evidence>
<organism evidence="4 5">
    <name type="scientific">Bythopirellula goksoeyrii</name>
    <dbReference type="NCBI Taxonomy" id="1400387"/>
    <lineage>
        <taxon>Bacteria</taxon>
        <taxon>Pseudomonadati</taxon>
        <taxon>Planctomycetota</taxon>
        <taxon>Planctomycetia</taxon>
        <taxon>Pirellulales</taxon>
        <taxon>Lacipirellulaceae</taxon>
        <taxon>Bythopirellula</taxon>
    </lineage>
</organism>
<proteinExistence type="predicted"/>
<reference evidence="4 5" key="1">
    <citation type="submission" date="2019-08" db="EMBL/GenBank/DDBJ databases">
        <title>Deep-cultivation of Planctomycetes and their phenomic and genomic characterization uncovers novel biology.</title>
        <authorList>
            <person name="Wiegand S."/>
            <person name="Jogler M."/>
            <person name="Boedeker C."/>
            <person name="Pinto D."/>
            <person name="Vollmers J."/>
            <person name="Rivas-Marin E."/>
            <person name="Kohn T."/>
            <person name="Peeters S.H."/>
            <person name="Heuer A."/>
            <person name="Rast P."/>
            <person name="Oberbeckmann S."/>
            <person name="Bunk B."/>
            <person name="Jeske O."/>
            <person name="Meyerdierks A."/>
            <person name="Storesund J.E."/>
            <person name="Kallscheuer N."/>
            <person name="Luecker S."/>
            <person name="Lage O.M."/>
            <person name="Pohl T."/>
            <person name="Merkel B.J."/>
            <person name="Hornburger P."/>
            <person name="Mueller R.-W."/>
            <person name="Bruemmer F."/>
            <person name="Labrenz M."/>
            <person name="Spormann A.M."/>
            <person name="Op den Camp H."/>
            <person name="Overmann J."/>
            <person name="Amann R."/>
            <person name="Jetten M.S.M."/>
            <person name="Mascher T."/>
            <person name="Medema M.H."/>
            <person name="Devos D.P."/>
            <person name="Kaster A.-K."/>
            <person name="Ovreas L."/>
            <person name="Rohde M."/>
            <person name="Galperin M.Y."/>
            <person name="Jogler C."/>
        </authorList>
    </citation>
    <scope>NUCLEOTIDE SEQUENCE [LARGE SCALE GENOMIC DNA]</scope>
    <source>
        <strain evidence="4 5">Pr1d</strain>
    </source>
</reference>